<dbReference type="Proteomes" id="UP000554482">
    <property type="component" value="Unassembled WGS sequence"/>
</dbReference>
<feature type="non-terminal residue" evidence="1">
    <location>
        <position position="94"/>
    </location>
</feature>
<protein>
    <recommendedName>
        <fullName evidence="3">Glutamate receptor</fullName>
    </recommendedName>
</protein>
<name>A0A7J6VWE9_THATH</name>
<dbReference type="EMBL" id="JABWDY010025834">
    <property type="protein sequence ID" value="KAF5189173.1"/>
    <property type="molecule type" value="Genomic_DNA"/>
</dbReference>
<gene>
    <name evidence="1" type="ORF">FRX31_021239</name>
</gene>
<dbReference type="PROSITE" id="PS51257">
    <property type="entry name" value="PROKAR_LIPOPROTEIN"/>
    <property type="match status" value="1"/>
</dbReference>
<keyword evidence="2" id="KW-1185">Reference proteome</keyword>
<proteinExistence type="predicted"/>
<comment type="caution">
    <text evidence="1">The sequence shown here is derived from an EMBL/GenBank/DDBJ whole genome shotgun (WGS) entry which is preliminary data.</text>
</comment>
<dbReference type="AlphaFoldDB" id="A0A7J6VWE9"/>
<dbReference type="PANTHER" id="PTHR34836:SF1">
    <property type="entry name" value="OS09G0428600 PROTEIN"/>
    <property type="match status" value="1"/>
</dbReference>
<evidence type="ECO:0000313" key="2">
    <source>
        <dbReference type="Proteomes" id="UP000554482"/>
    </source>
</evidence>
<evidence type="ECO:0000313" key="1">
    <source>
        <dbReference type="EMBL" id="KAF5189173.1"/>
    </source>
</evidence>
<dbReference type="InterPro" id="IPR015683">
    <property type="entry name" value="Ionotropic_Glu_rcpt"/>
</dbReference>
<reference evidence="1 2" key="1">
    <citation type="submission" date="2020-06" db="EMBL/GenBank/DDBJ databases">
        <title>Transcriptomic and genomic resources for Thalictrum thalictroides and T. hernandezii: Facilitating candidate gene discovery in an emerging model plant lineage.</title>
        <authorList>
            <person name="Arias T."/>
            <person name="Riano-Pachon D.M."/>
            <person name="Di Stilio V.S."/>
        </authorList>
    </citation>
    <scope>NUCLEOTIDE SEQUENCE [LARGE SCALE GENOMIC DNA]</scope>
    <source>
        <strain evidence="2">cv. WT478/WT964</strain>
        <tissue evidence="1">Leaves</tissue>
    </source>
</reference>
<evidence type="ECO:0008006" key="3">
    <source>
        <dbReference type="Google" id="ProtNLM"/>
    </source>
</evidence>
<accession>A0A7J6VWE9</accession>
<dbReference type="OrthoDB" id="1931998at2759"/>
<sequence>MKNLTKSYTSLPSLITIVLMSCIFENQCITDAVTNDKSTIDVGVILDLSTWVGRMTNSCISMALEDYYSTHNHTTRLVLHTRDSHRDVVDAASS</sequence>
<dbReference type="PANTHER" id="PTHR34836">
    <property type="entry name" value="OS06G0188250 PROTEIN"/>
    <property type="match status" value="1"/>
</dbReference>
<organism evidence="1 2">
    <name type="scientific">Thalictrum thalictroides</name>
    <name type="common">Rue-anemone</name>
    <name type="synonym">Anemone thalictroides</name>
    <dbReference type="NCBI Taxonomy" id="46969"/>
    <lineage>
        <taxon>Eukaryota</taxon>
        <taxon>Viridiplantae</taxon>
        <taxon>Streptophyta</taxon>
        <taxon>Embryophyta</taxon>
        <taxon>Tracheophyta</taxon>
        <taxon>Spermatophyta</taxon>
        <taxon>Magnoliopsida</taxon>
        <taxon>Ranunculales</taxon>
        <taxon>Ranunculaceae</taxon>
        <taxon>Thalictroideae</taxon>
        <taxon>Thalictrum</taxon>
    </lineage>
</organism>